<gene>
    <name evidence="1" type="ORF">PSA21_342</name>
</gene>
<dbReference type="EMBL" id="MK552327">
    <property type="protein sequence ID" value="QBJ02868.1"/>
    <property type="molecule type" value="Genomic_DNA"/>
</dbReference>
<proteinExistence type="predicted"/>
<sequence length="93" mass="9818">MTNPVRITNSKRNTAMNEVNTISVDESRLQLVSVINDVRADAVKLDTAAAVDYAIQGTLAAAATAITVTGVDAPVLEDFAKQIAATWVETVNS</sequence>
<organism evidence="1 2">
    <name type="scientific">Pseudomonas phage Psa21</name>
    <dbReference type="NCBI Taxonomy" id="2530023"/>
    <lineage>
        <taxon>Viruses</taxon>
        <taxon>Duplodnaviria</taxon>
        <taxon>Heunggongvirae</taxon>
        <taxon>Uroviricota</taxon>
        <taxon>Caudoviricetes</taxon>
        <taxon>Chimalliviridae</taxon>
        <taxon>Tepukevirus</taxon>
        <taxon>Tepukevirus Psa21</taxon>
    </lineage>
</organism>
<evidence type="ECO:0000313" key="2">
    <source>
        <dbReference type="Proteomes" id="UP000294134"/>
    </source>
</evidence>
<accession>A0A481W574</accession>
<keyword evidence="2" id="KW-1185">Reference proteome</keyword>
<reference evidence="1 2" key="1">
    <citation type="submission" date="2019-02" db="EMBL/GenBank/DDBJ databases">
        <authorList>
            <person name="Frampton R.A."/>
            <person name="Wojtus J.K."/>
            <person name="Fineran P.C."/>
            <person name="Hendrickson H.L."/>
        </authorList>
    </citation>
    <scope>NUCLEOTIDE SEQUENCE [LARGE SCALE GENOMIC DNA]</scope>
</reference>
<protein>
    <submittedName>
        <fullName evidence="1">Uncharacterized protein</fullName>
    </submittedName>
</protein>
<name>A0A481W574_9CAUD</name>
<dbReference type="Proteomes" id="UP000294134">
    <property type="component" value="Segment"/>
</dbReference>
<evidence type="ECO:0000313" key="1">
    <source>
        <dbReference type="EMBL" id="QBJ02868.1"/>
    </source>
</evidence>